<dbReference type="InterPro" id="IPR015926">
    <property type="entry name" value="Cytolysin/lectin"/>
</dbReference>
<dbReference type="OrthoDB" id="4791458at2759"/>
<protein>
    <submittedName>
        <fullName evidence="1">Fungal fruit body lectin</fullName>
    </submittedName>
</protein>
<organism evidence="1 2">
    <name type="scientific">Mycena venus</name>
    <dbReference type="NCBI Taxonomy" id="2733690"/>
    <lineage>
        <taxon>Eukaryota</taxon>
        <taxon>Fungi</taxon>
        <taxon>Dikarya</taxon>
        <taxon>Basidiomycota</taxon>
        <taxon>Agaricomycotina</taxon>
        <taxon>Agaricomycetes</taxon>
        <taxon>Agaricomycetidae</taxon>
        <taxon>Agaricales</taxon>
        <taxon>Marasmiineae</taxon>
        <taxon>Mycenaceae</taxon>
        <taxon>Mycena</taxon>
    </lineage>
</organism>
<dbReference type="Pfam" id="PF07367">
    <property type="entry name" value="FB_lectin"/>
    <property type="match status" value="1"/>
</dbReference>
<dbReference type="GO" id="GO:0030246">
    <property type="term" value="F:carbohydrate binding"/>
    <property type="evidence" value="ECO:0007669"/>
    <property type="project" value="UniProtKB-KW"/>
</dbReference>
<sequence length="145" mass="15923">MSYPYTITVHIFQSKPDSGVYFHVVEQMTRYANTNEWNFVPGGLAFKSGYSGTSGSLRFADKGGEQFVVSLGVHNCKRWCDIVTDLSTAQTAATVNAEYNTNTRLISQREKQLTHCSASSNKGRTIQVNYSVAEGTNLVANVIIG</sequence>
<evidence type="ECO:0000313" key="1">
    <source>
        <dbReference type="EMBL" id="KAF7345988.1"/>
    </source>
</evidence>
<reference evidence="1" key="1">
    <citation type="submission" date="2020-05" db="EMBL/GenBank/DDBJ databases">
        <title>Mycena genomes resolve the evolution of fungal bioluminescence.</title>
        <authorList>
            <person name="Tsai I.J."/>
        </authorList>
    </citation>
    <scope>NUCLEOTIDE SEQUENCE</scope>
    <source>
        <strain evidence="1">CCC161011</strain>
    </source>
</reference>
<keyword evidence="2" id="KW-1185">Reference proteome</keyword>
<comment type="caution">
    <text evidence="1">The sequence shown here is derived from an EMBL/GenBank/DDBJ whole genome shotgun (WGS) entry which is preliminary data.</text>
</comment>
<name>A0A8H7CSM5_9AGAR</name>
<evidence type="ECO:0000313" key="2">
    <source>
        <dbReference type="Proteomes" id="UP000620124"/>
    </source>
</evidence>
<accession>A0A8H7CSM5</accession>
<dbReference type="InterPro" id="IPR009960">
    <property type="entry name" value="Fruit_body_lectin_fun"/>
</dbReference>
<dbReference type="Gene3D" id="2.60.270.20">
    <property type="entry name" value="Cytolysin/lectin"/>
    <property type="match status" value="1"/>
</dbReference>
<dbReference type="SUPFAM" id="SSF63724">
    <property type="entry name" value="Cytolysin/lectin"/>
    <property type="match status" value="1"/>
</dbReference>
<dbReference type="EMBL" id="JACAZI010000013">
    <property type="protein sequence ID" value="KAF7345988.1"/>
    <property type="molecule type" value="Genomic_DNA"/>
</dbReference>
<gene>
    <name evidence="1" type="ORF">MVEN_01621400</name>
</gene>
<proteinExistence type="predicted"/>
<dbReference type="Proteomes" id="UP000620124">
    <property type="component" value="Unassembled WGS sequence"/>
</dbReference>
<dbReference type="AlphaFoldDB" id="A0A8H7CSM5"/>
<keyword evidence="1" id="KW-0430">Lectin</keyword>